<dbReference type="AlphaFoldDB" id="A0A2P6NPU6"/>
<dbReference type="EMBL" id="MDYQ01000036">
    <property type="protein sequence ID" value="PRP85991.1"/>
    <property type="molecule type" value="Genomic_DNA"/>
</dbReference>
<reference evidence="1 2" key="1">
    <citation type="journal article" date="2018" name="Genome Biol. Evol.">
        <title>Multiple Roots of Fruiting Body Formation in Amoebozoa.</title>
        <authorList>
            <person name="Hillmann F."/>
            <person name="Forbes G."/>
            <person name="Novohradska S."/>
            <person name="Ferling I."/>
            <person name="Riege K."/>
            <person name="Groth M."/>
            <person name="Westermann M."/>
            <person name="Marz M."/>
            <person name="Spaller T."/>
            <person name="Winckler T."/>
            <person name="Schaap P."/>
            <person name="Glockner G."/>
        </authorList>
    </citation>
    <scope>NUCLEOTIDE SEQUENCE [LARGE SCALE GENOMIC DNA]</scope>
    <source>
        <strain evidence="1 2">Jena</strain>
    </source>
</reference>
<name>A0A2P6NPU6_9EUKA</name>
<gene>
    <name evidence="1" type="ORF">PROFUN_05762</name>
</gene>
<dbReference type="Proteomes" id="UP000241769">
    <property type="component" value="Unassembled WGS sequence"/>
</dbReference>
<organism evidence="1 2">
    <name type="scientific">Planoprotostelium fungivorum</name>
    <dbReference type="NCBI Taxonomy" id="1890364"/>
    <lineage>
        <taxon>Eukaryota</taxon>
        <taxon>Amoebozoa</taxon>
        <taxon>Evosea</taxon>
        <taxon>Variosea</taxon>
        <taxon>Cavosteliida</taxon>
        <taxon>Cavosteliaceae</taxon>
        <taxon>Planoprotostelium</taxon>
    </lineage>
</organism>
<evidence type="ECO:0000313" key="2">
    <source>
        <dbReference type="Proteomes" id="UP000241769"/>
    </source>
</evidence>
<protein>
    <submittedName>
        <fullName evidence="1">Uncharacterized protein</fullName>
    </submittedName>
</protein>
<dbReference type="SUPFAM" id="SSF56104">
    <property type="entry name" value="SAICAR synthase-like"/>
    <property type="match status" value="1"/>
</dbReference>
<sequence length="130" mass="14882">MFFTSKLNPITSMIEVSQKYCAHILLTVQGADLSCIKYEKVEQSKHFELLKEDEIHSPLWPSSSELTPSTPNLECISHHLHSFYDPYNVRMIDFSYLCPIRDGCNDGYIKGLNNLLSWPISNISTLSMHS</sequence>
<evidence type="ECO:0000313" key="1">
    <source>
        <dbReference type="EMBL" id="PRP85991.1"/>
    </source>
</evidence>
<dbReference type="InParanoid" id="A0A2P6NPU6"/>
<proteinExistence type="predicted"/>
<comment type="caution">
    <text evidence="1">The sequence shown here is derived from an EMBL/GenBank/DDBJ whole genome shotgun (WGS) entry which is preliminary data.</text>
</comment>
<keyword evidence="2" id="KW-1185">Reference proteome</keyword>
<accession>A0A2P6NPU6</accession>